<dbReference type="Pfam" id="PF02492">
    <property type="entry name" value="cobW"/>
    <property type="match status" value="1"/>
</dbReference>
<dbReference type="GO" id="GO:0008270">
    <property type="term" value="F:zinc ion binding"/>
    <property type="evidence" value="ECO:0007669"/>
    <property type="project" value="TreeGrafter"/>
</dbReference>
<evidence type="ECO:0000256" key="7">
    <source>
        <dbReference type="ARBA" id="ARBA00023134"/>
    </source>
</evidence>
<evidence type="ECO:0000256" key="1">
    <source>
        <dbReference type="ARBA" id="ARBA00006211"/>
    </source>
</evidence>
<evidence type="ECO:0000256" key="2">
    <source>
        <dbReference type="ARBA" id="ARBA00022596"/>
    </source>
</evidence>
<dbReference type="PANTHER" id="PTHR30134:SF2">
    <property type="entry name" value="HYDROGENASE MATURATION FACTOR HYPB"/>
    <property type="match status" value="1"/>
</dbReference>
<keyword evidence="5" id="KW-0378">Hydrolase</keyword>
<dbReference type="PANTHER" id="PTHR30134">
    <property type="entry name" value="HYDROGENASE PROTEIN ASSEMBLY PROTEIN, NICKEL CHAPERONE"/>
    <property type="match status" value="1"/>
</dbReference>
<gene>
    <name evidence="9" type="primary">hypB</name>
    <name evidence="9" type="ORF">QJ522_04335</name>
</gene>
<proteinExistence type="inferred from homology"/>
<protein>
    <submittedName>
        <fullName evidence="9">Hydrogenase nickel incorporation protein HypB</fullName>
    </submittedName>
</protein>
<evidence type="ECO:0000256" key="4">
    <source>
        <dbReference type="ARBA" id="ARBA00022741"/>
    </source>
</evidence>
<name>A0AAW6TSP9_9BACT</name>
<evidence type="ECO:0000256" key="6">
    <source>
        <dbReference type="ARBA" id="ARBA00022833"/>
    </source>
</evidence>
<dbReference type="GO" id="GO:0051604">
    <property type="term" value="P:protein maturation"/>
    <property type="evidence" value="ECO:0007669"/>
    <property type="project" value="InterPro"/>
</dbReference>
<dbReference type="InterPro" id="IPR004392">
    <property type="entry name" value="Hyd_mat_HypB"/>
</dbReference>
<keyword evidence="4" id="KW-0547">Nucleotide-binding</keyword>
<feature type="domain" description="CobW/HypB/UreG nucleotide-binding" evidence="8">
    <location>
        <begin position="37"/>
        <end position="195"/>
    </location>
</feature>
<keyword evidence="10" id="KW-1185">Reference proteome</keyword>
<evidence type="ECO:0000256" key="3">
    <source>
        <dbReference type="ARBA" id="ARBA00022723"/>
    </source>
</evidence>
<keyword evidence="7" id="KW-0342">GTP-binding</keyword>
<dbReference type="Proteomes" id="UP001431776">
    <property type="component" value="Unassembled WGS sequence"/>
</dbReference>
<dbReference type="EMBL" id="JASCXX010000004">
    <property type="protein sequence ID" value="MDI6448262.1"/>
    <property type="molecule type" value="Genomic_DNA"/>
</dbReference>
<evidence type="ECO:0000313" key="9">
    <source>
        <dbReference type="EMBL" id="MDI6448262.1"/>
    </source>
</evidence>
<dbReference type="InterPro" id="IPR027417">
    <property type="entry name" value="P-loop_NTPase"/>
</dbReference>
<dbReference type="Gene3D" id="3.40.50.300">
    <property type="entry name" value="P-loop containing nucleotide triphosphate hydrolases"/>
    <property type="match status" value="1"/>
</dbReference>
<evidence type="ECO:0000259" key="8">
    <source>
        <dbReference type="Pfam" id="PF02492"/>
    </source>
</evidence>
<comment type="similarity">
    <text evidence="1">Belongs to the SIMIBI class G3E GTPase family. HypB/HupM subfamily.</text>
</comment>
<accession>A0AAW6TSP9</accession>
<dbReference type="InterPro" id="IPR003495">
    <property type="entry name" value="CobW/HypB/UreG_nucleotide-bd"/>
</dbReference>
<evidence type="ECO:0000256" key="5">
    <source>
        <dbReference type="ARBA" id="ARBA00022801"/>
    </source>
</evidence>
<dbReference type="GO" id="GO:0005525">
    <property type="term" value="F:GTP binding"/>
    <property type="evidence" value="ECO:0007669"/>
    <property type="project" value="UniProtKB-KW"/>
</dbReference>
<keyword evidence="2" id="KW-0533">Nickel</keyword>
<dbReference type="AlphaFoldDB" id="A0AAW6TSP9"/>
<dbReference type="CDD" id="cd05390">
    <property type="entry name" value="HypB"/>
    <property type="match status" value="1"/>
</dbReference>
<dbReference type="GO" id="GO:0003924">
    <property type="term" value="F:GTPase activity"/>
    <property type="evidence" value="ECO:0007669"/>
    <property type="project" value="InterPro"/>
</dbReference>
<organism evidence="9 10">
    <name type="scientific">Anaerobaca lacustris</name>
    <dbReference type="NCBI Taxonomy" id="3044600"/>
    <lineage>
        <taxon>Bacteria</taxon>
        <taxon>Pseudomonadati</taxon>
        <taxon>Planctomycetota</taxon>
        <taxon>Phycisphaerae</taxon>
        <taxon>Sedimentisphaerales</taxon>
        <taxon>Anaerobacaceae</taxon>
        <taxon>Anaerobaca</taxon>
    </lineage>
</organism>
<keyword evidence="3" id="KW-0479">Metal-binding</keyword>
<dbReference type="RefSeq" id="WP_349243670.1">
    <property type="nucleotide sequence ID" value="NZ_JASCXX010000004.1"/>
</dbReference>
<reference evidence="9" key="1">
    <citation type="submission" date="2023-05" db="EMBL/GenBank/DDBJ databases">
        <title>Anaerotaeda fermentans gen. nov., sp. nov., a novel anaerobic planctomycete of the new family within the order Sedimentisphaerales isolated from Taman Peninsula, Russia.</title>
        <authorList>
            <person name="Khomyakova M.A."/>
            <person name="Merkel A.Y."/>
            <person name="Slobodkin A.I."/>
        </authorList>
    </citation>
    <scope>NUCLEOTIDE SEQUENCE</scope>
    <source>
        <strain evidence="9">M17dextr</strain>
    </source>
</reference>
<dbReference type="SUPFAM" id="SSF52540">
    <property type="entry name" value="P-loop containing nucleoside triphosphate hydrolases"/>
    <property type="match status" value="1"/>
</dbReference>
<sequence>MEKVNVGTRILSANDQYAMKNVELLAQRKQLCLNMISSPGSGKTTILVRTITDLKKEVRIGVIEGDIQTDIDAERIRATQAPAVQINTEGACHLSARQVYEALAKLPLDTLDAVVIENVGNLVCPSAFELGETGKIVVLSVAEGDDKPVKYPGIFAKSKALLINKVDLLSGSLVDFDLDKVKVDARRLNKSIEIFPVSAKTGEGMQAWYDWLAAQVRQLRR</sequence>
<keyword evidence="6" id="KW-0862">Zinc</keyword>
<dbReference type="PIRSF" id="PIRSF005624">
    <property type="entry name" value="Ni-bind_GTPase"/>
    <property type="match status" value="1"/>
</dbReference>
<dbReference type="NCBIfam" id="TIGR00073">
    <property type="entry name" value="hypB"/>
    <property type="match status" value="1"/>
</dbReference>
<comment type="caution">
    <text evidence="9">The sequence shown here is derived from an EMBL/GenBank/DDBJ whole genome shotgun (WGS) entry which is preliminary data.</text>
</comment>
<dbReference type="GO" id="GO:0016151">
    <property type="term" value="F:nickel cation binding"/>
    <property type="evidence" value="ECO:0007669"/>
    <property type="project" value="InterPro"/>
</dbReference>
<evidence type="ECO:0000313" key="10">
    <source>
        <dbReference type="Proteomes" id="UP001431776"/>
    </source>
</evidence>